<dbReference type="PANTHER" id="PTHR13399:SF2">
    <property type="entry name" value="TRANSLOCON-ASSOCIATED PROTEIN SUBUNIT GAMMA"/>
    <property type="match status" value="1"/>
</dbReference>
<feature type="compositionally biased region" description="Gly residues" evidence="1">
    <location>
        <begin position="1292"/>
        <end position="1310"/>
    </location>
</feature>
<dbReference type="Gene3D" id="1.10.8.270">
    <property type="entry name" value="putative rabgap domain of human tbc1 domain family member 14 like domains"/>
    <property type="match status" value="1"/>
</dbReference>
<feature type="compositionally biased region" description="Gly residues" evidence="1">
    <location>
        <begin position="1369"/>
        <end position="1380"/>
    </location>
</feature>
<feature type="compositionally biased region" description="Basic and acidic residues" evidence="1">
    <location>
        <begin position="553"/>
        <end position="565"/>
    </location>
</feature>
<dbReference type="InterPro" id="IPR035969">
    <property type="entry name" value="Rab-GAP_TBC_sf"/>
</dbReference>
<feature type="compositionally biased region" description="Basic residues" evidence="1">
    <location>
        <begin position="470"/>
        <end position="482"/>
    </location>
</feature>
<evidence type="ECO:0000313" key="4">
    <source>
        <dbReference type="Proteomes" id="UP001642540"/>
    </source>
</evidence>
<feature type="region of interest" description="Disordered" evidence="1">
    <location>
        <begin position="1099"/>
        <end position="1126"/>
    </location>
</feature>
<accession>A0ABP1REI3</accession>
<feature type="region of interest" description="Disordered" evidence="1">
    <location>
        <begin position="669"/>
        <end position="689"/>
    </location>
</feature>
<organism evidence="3 4">
    <name type="scientific">Orchesella dallaii</name>
    <dbReference type="NCBI Taxonomy" id="48710"/>
    <lineage>
        <taxon>Eukaryota</taxon>
        <taxon>Metazoa</taxon>
        <taxon>Ecdysozoa</taxon>
        <taxon>Arthropoda</taxon>
        <taxon>Hexapoda</taxon>
        <taxon>Collembola</taxon>
        <taxon>Entomobryomorpha</taxon>
        <taxon>Entomobryoidea</taxon>
        <taxon>Orchesellidae</taxon>
        <taxon>Orchesellinae</taxon>
        <taxon>Orchesella</taxon>
    </lineage>
</organism>
<dbReference type="InterPro" id="IPR000195">
    <property type="entry name" value="Rab-GAP-TBC_dom"/>
</dbReference>
<feature type="compositionally biased region" description="Basic residues" evidence="1">
    <location>
        <begin position="677"/>
        <end position="687"/>
    </location>
</feature>
<dbReference type="SMART" id="SM00164">
    <property type="entry name" value="TBC"/>
    <property type="match status" value="1"/>
</dbReference>
<feature type="compositionally biased region" description="Low complexity" evidence="1">
    <location>
        <begin position="538"/>
        <end position="548"/>
    </location>
</feature>
<sequence>MTELINSLKTLAYGGGGSHSIADRRNSTGQLRIIPLLNLGRNDSSNDSSFTQWRDAMRMVARLPGGLPPEFRLRLWENLSERYMQDHGISWSRVMSKCRVTNSRDEEIADQIEKDLHRTGCTGFEGAKQAVLKRVLVSYARWNPSVGYCQGFNMIGAMLLQMTSGNETLTLKVLIYLIEGVLPQGYFSQGLRGLAMDMAVFREILRLRKPTLHNHLSILQNGDENPPLTDVFTMHWFLTLFIHCLPTNSVLRIWDLVLLEGSEVLLRTALVLWTAIEPRILAVSSADEFYSVMGVVTREMLECGLMDPNALVKCVVSVGPFPFPGLADLRQQQRAIIQQDTPYKSFFLAKRELDNLKRHYAAMKDRQRATTIILKGLEASRVRVPGQRSNSLFVAPTMKKQVVNLAPSKPKMRRASSGCKVLIGNNNSTNINNGNINNRSNNVVVNGALQTVVGKSSSSQKTMTWDKAAPKIRSKTFRRRRTASASSHNTDSSSDTELCDSHSSLSDSSDSEGVWSETDNRWKKPKTKKKSDSPGSVSLKSNKSNLSLCPPPKDGEKDELSKIDSHPAVIINEGGGSVPGGSSGKSVTNHNHHLHHNHHNYHQHQHQLQVDETLPPLQSPGDKNSTGDDEQASPEGNYYDMNEVGACLPGKLGGAGVAIGLGHSETTNVDDDDDLHHHHHLHGHGHGHSTPAKILDASDSQHFLEEISRLGKSDSFYENLSKRICELQFQNLRILSTCNTTIDPKSLVLPEFEKSPLPSPSNPYSPRNFENGLLSGTDDIYLADSSLKLTPNPTPKNFLSPRGSLSSISDCHIGQLSPLLPRSPLLSPTTTTTTVSVETPLPKSRRSSYSKRTLSGKSSQSLSSIDIPDICVDAPQSSTTKSGQTLQLENGIVEEEDTLSCDHFQQHQSSQVIAESVSHFMITLKKTSNSHDDFYSSTTEFETECSEKCNNDDEDPQEWRGAASVTSPETSSAESKEQSSPVRKSSAAGLTLDLSGCSNSESSPIKPFTPLKTPDFLQLSSFINPDEILVVNSVETTCSSGGQQQQADSNSNILESILVSSSKPTMSCSSPKKIGGIKSPSKQDVRSCLVSPILSPDLTETSLKSKRSPTTSPAKDMMIPPRPKNFPVSPVAPEEFLLAAYMRETKNDCGADENGDNSGEISVSKDEYHNIDDSCVSPAFPTTACPCQCQTTEEINAVIRQNIAILQRLKLKPAYDLAIAERDENSALFDEEDEEYEDIGDFDEASSSDYSTGFPELSNFKEDDSSDRDSGLPTCSSKNSLSRKDSSTSEKCGGGGSGGGKSSKSGGSGAGLKHQDSSGCSSGSTTASGGAAHHHHHHHYQHQYESNGLADVTSGSSTSASRRRHSSGGSSGGGGGGVGNGSRSVSITSSTTVRRKSLTRTSSVGNTSSGQVSSSSPGGNGKGKQGSKTKNFNPFPTARRARARTTKFGLYN</sequence>
<dbReference type="PROSITE" id="PS50086">
    <property type="entry name" value="TBC_RABGAP"/>
    <property type="match status" value="1"/>
</dbReference>
<dbReference type="EMBL" id="CAXLJM020000069">
    <property type="protein sequence ID" value="CAL8125669.1"/>
    <property type="molecule type" value="Genomic_DNA"/>
</dbReference>
<feature type="compositionally biased region" description="Low complexity" evidence="1">
    <location>
        <begin position="1401"/>
        <end position="1417"/>
    </location>
</feature>
<feature type="compositionally biased region" description="Polar residues" evidence="1">
    <location>
        <begin position="964"/>
        <end position="983"/>
    </location>
</feature>
<feature type="compositionally biased region" description="Gly residues" evidence="1">
    <location>
        <begin position="573"/>
        <end position="583"/>
    </location>
</feature>
<name>A0ABP1REI3_9HEXA</name>
<dbReference type="Proteomes" id="UP001642540">
    <property type="component" value="Unassembled WGS sequence"/>
</dbReference>
<comment type="caution">
    <text evidence="3">The sequence shown here is derived from an EMBL/GenBank/DDBJ whole genome shotgun (WGS) entry which is preliminary data.</text>
</comment>
<keyword evidence="4" id="KW-1185">Reference proteome</keyword>
<feature type="compositionally biased region" description="Basic and acidic residues" evidence="1">
    <location>
        <begin position="1259"/>
        <end position="1270"/>
    </location>
</feature>
<feature type="compositionally biased region" description="Low complexity" evidence="1">
    <location>
        <begin position="822"/>
        <end position="842"/>
    </location>
</feature>
<feature type="compositionally biased region" description="Basic residues" evidence="1">
    <location>
        <begin position="590"/>
        <end position="605"/>
    </location>
</feature>
<protein>
    <recommendedName>
        <fullName evidence="2">Rab-GAP TBC domain-containing protein</fullName>
    </recommendedName>
</protein>
<feature type="region of interest" description="Disordered" evidence="1">
    <location>
        <begin position="946"/>
        <end position="985"/>
    </location>
</feature>
<feature type="compositionally biased region" description="Low complexity" evidence="1">
    <location>
        <begin position="1381"/>
        <end position="1392"/>
    </location>
</feature>
<proteinExistence type="predicted"/>
<dbReference type="SUPFAM" id="SSF47923">
    <property type="entry name" value="Ypt/Rab-GAP domain of gyp1p"/>
    <property type="match status" value="2"/>
</dbReference>
<dbReference type="PANTHER" id="PTHR13399">
    <property type="entry name" value="TRANSLOCON-ASSOCIATED PROTEIN TRAP , GAMMA SUBUNIT"/>
    <property type="match status" value="1"/>
</dbReference>
<feature type="region of interest" description="Disordered" evidence="1">
    <location>
        <begin position="822"/>
        <end position="862"/>
    </location>
</feature>
<feature type="compositionally biased region" description="Low complexity" evidence="1">
    <location>
        <begin position="483"/>
        <end position="508"/>
    </location>
</feature>
<evidence type="ECO:0000256" key="1">
    <source>
        <dbReference type="SAM" id="MobiDB-lite"/>
    </source>
</evidence>
<feature type="compositionally biased region" description="Polar residues" evidence="1">
    <location>
        <begin position="1099"/>
        <end position="1113"/>
    </location>
</feature>
<feature type="region of interest" description="Disordered" evidence="1">
    <location>
        <begin position="1242"/>
        <end position="1452"/>
    </location>
</feature>
<feature type="compositionally biased region" description="Basic residues" evidence="1">
    <location>
        <begin position="1332"/>
        <end position="1341"/>
    </location>
</feature>
<dbReference type="Gene3D" id="1.10.472.80">
    <property type="entry name" value="Ypt/Rab-GAP domain of gyp1p, domain 3"/>
    <property type="match status" value="1"/>
</dbReference>
<dbReference type="Pfam" id="PF00566">
    <property type="entry name" value="RabGAP-TBC"/>
    <property type="match status" value="1"/>
</dbReference>
<feature type="compositionally biased region" description="Polar residues" evidence="1">
    <location>
        <begin position="453"/>
        <end position="463"/>
    </location>
</feature>
<evidence type="ECO:0000259" key="2">
    <source>
        <dbReference type="PROSITE" id="PS50086"/>
    </source>
</evidence>
<gene>
    <name evidence="3" type="ORF">ODALV1_LOCUS21071</name>
</gene>
<evidence type="ECO:0000313" key="3">
    <source>
        <dbReference type="EMBL" id="CAL8125669.1"/>
    </source>
</evidence>
<reference evidence="3 4" key="1">
    <citation type="submission" date="2024-08" db="EMBL/GenBank/DDBJ databases">
        <authorList>
            <person name="Cucini C."/>
            <person name="Frati F."/>
        </authorList>
    </citation>
    <scope>NUCLEOTIDE SEQUENCE [LARGE SCALE GENOMIC DNA]</scope>
</reference>
<feature type="compositionally biased region" description="Low complexity" evidence="1">
    <location>
        <begin position="1317"/>
        <end position="1331"/>
    </location>
</feature>
<feature type="domain" description="Rab-GAP TBC" evidence="2">
    <location>
        <begin position="66"/>
        <end position="261"/>
    </location>
</feature>
<feature type="region of interest" description="Disordered" evidence="1">
    <location>
        <begin position="453"/>
        <end position="638"/>
    </location>
</feature>